<protein>
    <submittedName>
        <fullName evidence="5">AraC family transcriptional regulator</fullName>
    </submittedName>
</protein>
<dbReference type="InterPro" id="IPR018060">
    <property type="entry name" value="HTH_AraC"/>
</dbReference>
<dbReference type="Pfam" id="PF12833">
    <property type="entry name" value="HTH_18"/>
    <property type="match status" value="1"/>
</dbReference>
<proteinExistence type="predicted"/>
<evidence type="ECO:0000313" key="5">
    <source>
        <dbReference type="EMBL" id="MCC5466796.1"/>
    </source>
</evidence>
<evidence type="ECO:0000256" key="3">
    <source>
        <dbReference type="ARBA" id="ARBA00023163"/>
    </source>
</evidence>
<reference evidence="5" key="1">
    <citation type="submission" date="2021-11" db="EMBL/GenBank/DDBJ databases">
        <title>Description of a new species Pelosinus isolated from the bottom sediments of Lake Baikal.</title>
        <authorList>
            <person name="Zakharyuk A."/>
        </authorList>
    </citation>
    <scope>NUCLEOTIDE SEQUENCE</scope>
    <source>
        <strain evidence="5">Bkl1</strain>
    </source>
</reference>
<dbReference type="InterPro" id="IPR018062">
    <property type="entry name" value="HTH_AraC-typ_CS"/>
</dbReference>
<gene>
    <name evidence="5" type="ORF">LMF89_15725</name>
</gene>
<name>A0ABS8HW10_9FIRM</name>
<keyword evidence="6" id="KW-1185">Reference proteome</keyword>
<dbReference type="PANTHER" id="PTHR47504:SF5">
    <property type="entry name" value="RIGHT ORIGIN-BINDING PROTEIN"/>
    <property type="match status" value="1"/>
</dbReference>
<accession>A0ABS8HW10</accession>
<evidence type="ECO:0000259" key="4">
    <source>
        <dbReference type="PROSITE" id="PS01124"/>
    </source>
</evidence>
<keyword evidence="1" id="KW-0805">Transcription regulation</keyword>
<dbReference type="InterPro" id="IPR050959">
    <property type="entry name" value="MarA-like"/>
</dbReference>
<feature type="domain" description="HTH araC/xylS-type" evidence="4">
    <location>
        <begin position="11"/>
        <end position="109"/>
    </location>
</feature>
<evidence type="ECO:0000256" key="1">
    <source>
        <dbReference type="ARBA" id="ARBA00023015"/>
    </source>
</evidence>
<dbReference type="PROSITE" id="PS00041">
    <property type="entry name" value="HTH_ARAC_FAMILY_1"/>
    <property type="match status" value="1"/>
</dbReference>
<dbReference type="PROSITE" id="PS01124">
    <property type="entry name" value="HTH_ARAC_FAMILY_2"/>
    <property type="match status" value="1"/>
</dbReference>
<dbReference type="SMART" id="SM00342">
    <property type="entry name" value="HTH_ARAC"/>
    <property type="match status" value="1"/>
</dbReference>
<comment type="caution">
    <text evidence="5">The sequence shown here is derived from an EMBL/GenBank/DDBJ whole genome shotgun (WGS) entry which is preliminary data.</text>
</comment>
<dbReference type="PANTHER" id="PTHR47504">
    <property type="entry name" value="RIGHT ORIGIN-BINDING PROTEIN"/>
    <property type="match status" value="1"/>
</dbReference>
<dbReference type="Gene3D" id="1.10.10.60">
    <property type="entry name" value="Homeodomain-like"/>
    <property type="match status" value="2"/>
</dbReference>
<dbReference type="EMBL" id="JAJHJB010000023">
    <property type="protein sequence ID" value="MCC5466796.1"/>
    <property type="molecule type" value="Genomic_DNA"/>
</dbReference>
<evidence type="ECO:0000313" key="6">
    <source>
        <dbReference type="Proteomes" id="UP001165492"/>
    </source>
</evidence>
<organism evidence="5 6">
    <name type="scientific">Pelosinus baikalensis</name>
    <dbReference type="NCBI Taxonomy" id="2892015"/>
    <lineage>
        <taxon>Bacteria</taxon>
        <taxon>Bacillati</taxon>
        <taxon>Bacillota</taxon>
        <taxon>Negativicutes</taxon>
        <taxon>Selenomonadales</taxon>
        <taxon>Sporomusaceae</taxon>
        <taxon>Pelosinus</taxon>
    </lineage>
</organism>
<keyword evidence="2" id="KW-0238">DNA-binding</keyword>
<dbReference type="RefSeq" id="WP_229535894.1">
    <property type="nucleotide sequence ID" value="NZ_JAJHJB010000023.1"/>
</dbReference>
<dbReference type="Proteomes" id="UP001165492">
    <property type="component" value="Unassembled WGS sequence"/>
</dbReference>
<dbReference type="InterPro" id="IPR009057">
    <property type="entry name" value="Homeodomain-like_sf"/>
</dbReference>
<evidence type="ECO:0000256" key="2">
    <source>
        <dbReference type="ARBA" id="ARBA00023125"/>
    </source>
</evidence>
<sequence>MENWDKINAVQRVQDYVGEHINEPINLYMLSREAGYSPWHTSRIFKQLTGKTPLEYIRILRLSQAAVKLWDEDKRIIDVALDFAFDSHEGFTRAFSEKFGMTPQYYRKKTPPIPLFMPSPIRAYYLMLQKGEMNMSEKTKTNTVFVQVVERPARKLILKRGINADNYFDYCSEVGCDVWGILCSIKNALYEPIGMWLPENLIRTGTSIYAQGVEVALDYIGGVPDGFEIIDLPPCKVMVFQGSAFEDEKFEEAIVELWQVMKNYNPEFYGFKWADEDGPRFQLEPLGERGYIEARPVRMVK</sequence>
<keyword evidence="3" id="KW-0804">Transcription</keyword>
<dbReference type="SUPFAM" id="SSF46689">
    <property type="entry name" value="Homeodomain-like"/>
    <property type="match status" value="2"/>
</dbReference>